<proteinExistence type="inferred from homology"/>
<dbReference type="PANTHER" id="PTHR43943">
    <property type="entry name" value="DEHYDROGENASE/REDUCTASE (SDR FAMILY) MEMBER 4"/>
    <property type="match status" value="1"/>
</dbReference>
<protein>
    <submittedName>
        <fullName evidence="3">Uncharacterized protein</fullName>
    </submittedName>
</protein>
<name>A0A445CQ83_ARAHY</name>
<dbReference type="Proteomes" id="UP000289738">
    <property type="component" value="Chromosome A06"/>
</dbReference>
<sequence length="341" mass="37871">MTHKKKDGSYIYSDARVVSEAIANVERQDGSSKHLSQNYSLAQVLGKEHLGRVRALGAEPSPTQVFGNAAGQLSSSAEPNEEYKRRIAELTAKLEEEQAKRHSIHKVLVYLVQQQGGNLPVEVITELAFLGVPWSQPRRHRRSRPIATARGRPPSDPAISLAQSRLSAAGRQIHEERKRGSSRCLLMHQIHRSPSPPLFYRHLFSQAANVDEAAEKLRAKEIEVLALVCHVSNDQKRKDLIKKTAQDAAPHLDKGSSVVIISSITGFNPLASMSMYGVTKTTLFGLTKVDMLLELVRREKSAGIKLDVDLDIFMKSVAFGGQETNLVVEYIRKVFIKQIAK</sequence>
<dbReference type="STRING" id="3818.A0A445CQ83"/>
<evidence type="ECO:0000313" key="3">
    <source>
        <dbReference type="EMBL" id="RYR53102.1"/>
    </source>
</evidence>
<dbReference type="AlphaFoldDB" id="A0A445CQ83"/>
<dbReference type="EMBL" id="SDMP01000006">
    <property type="protein sequence ID" value="RYR53102.1"/>
    <property type="molecule type" value="Genomic_DNA"/>
</dbReference>
<feature type="region of interest" description="Disordered" evidence="2">
    <location>
        <begin position="61"/>
        <end position="80"/>
    </location>
</feature>
<reference evidence="3 4" key="1">
    <citation type="submission" date="2019-01" db="EMBL/GenBank/DDBJ databases">
        <title>Sequencing of cultivated peanut Arachis hypogaea provides insights into genome evolution and oil improvement.</title>
        <authorList>
            <person name="Chen X."/>
        </authorList>
    </citation>
    <scope>NUCLEOTIDE SEQUENCE [LARGE SCALE GENOMIC DNA]</scope>
    <source>
        <strain evidence="4">cv. Fuhuasheng</strain>
        <tissue evidence="3">Leaves</tissue>
    </source>
</reference>
<accession>A0A445CQ83</accession>
<evidence type="ECO:0000256" key="1">
    <source>
        <dbReference type="ARBA" id="ARBA00006484"/>
    </source>
</evidence>
<evidence type="ECO:0000256" key="2">
    <source>
        <dbReference type="SAM" id="MobiDB-lite"/>
    </source>
</evidence>
<dbReference type="InterPro" id="IPR036291">
    <property type="entry name" value="NAD(P)-bd_dom_sf"/>
</dbReference>
<comment type="similarity">
    <text evidence="1">Belongs to the short-chain dehydrogenases/reductases (SDR) family.</text>
</comment>
<comment type="caution">
    <text evidence="3">The sequence shown here is derived from an EMBL/GenBank/DDBJ whole genome shotgun (WGS) entry which is preliminary data.</text>
</comment>
<keyword evidence="4" id="KW-1185">Reference proteome</keyword>
<evidence type="ECO:0000313" key="4">
    <source>
        <dbReference type="Proteomes" id="UP000289738"/>
    </source>
</evidence>
<feature type="compositionally biased region" description="Polar residues" evidence="2">
    <location>
        <begin position="61"/>
        <end position="78"/>
    </location>
</feature>
<dbReference type="SUPFAM" id="SSF51735">
    <property type="entry name" value="NAD(P)-binding Rossmann-fold domains"/>
    <property type="match status" value="1"/>
</dbReference>
<organism evidence="3 4">
    <name type="scientific">Arachis hypogaea</name>
    <name type="common">Peanut</name>
    <dbReference type="NCBI Taxonomy" id="3818"/>
    <lineage>
        <taxon>Eukaryota</taxon>
        <taxon>Viridiplantae</taxon>
        <taxon>Streptophyta</taxon>
        <taxon>Embryophyta</taxon>
        <taxon>Tracheophyta</taxon>
        <taxon>Spermatophyta</taxon>
        <taxon>Magnoliopsida</taxon>
        <taxon>eudicotyledons</taxon>
        <taxon>Gunneridae</taxon>
        <taxon>Pentapetalae</taxon>
        <taxon>rosids</taxon>
        <taxon>fabids</taxon>
        <taxon>Fabales</taxon>
        <taxon>Fabaceae</taxon>
        <taxon>Papilionoideae</taxon>
        <taxon>50 kb inversion clade</taxon>
        <taxon>dalbergioids sensu lato</taxon>
        <taxon>Dalbergieae</taxon>
        <taxon>Pterocarpus clade</taxon>
        <taxon>Arachis</taxon>
    </lineage>
</organism>
<gene>
    <name evidence="3" type="ORF">Ahy_A06g028017</name>
</gene>
<dbReference type="PANTHER" id="PTHR43943:SF2">
    <property type="entry name" value="DEHYDROGENASE_REDUCTASE 4"/>
    <property type="match status" value="1"/>
</dbReference>
<dbReference type="Gene3D" id="3.40.50.720">
    <property type="entry name" value="NAD(P)-binding Rossmann-like Domain"/>
    <property type="match status" value="1"/>
</dbReference>